<feature type="region of interest" description="Disordered" evidence="1">
    <location>
        <begin position="1"/>
        <end position="40"/>
    </location>
</feature>
<name>A0A6A6PD26_9PEZI</name>
<sequence length="242" mass="26081">HQLPFRVRDNVRTAGEGTPPPVAGHLEPAGERLARAPENTTLEDVPVSAAGPRRRTRGNSQTGIVGGGLAQLKRLASRSPPHFPSAARRRATSTPSDVGGRPGGPPPLAFRRCGTDVRDRARAKVPRLGRRLASRLACACITFAGAACPADMRQPSAIASTFWAPLRPSPLFSGPCEWLPLRTAGAGWAMNGRHYARWRRHCSTADLQAPTGWSPFFICRCAARMPVRSSVRTPHSLCFPFA</sequence>
<evidence type="ECO:0000313" key="2">
    <source>
        <dbReference type="EMBL" id="KAF2461647.1"/>
    </source>
</evidence>
<proteinExistence type="predicted"/>
<feature type="compositionally biased region" description="Basic and acidic residues" evidence="1">
    <location>
        <begin position="1"/>
        <end position="11"/>
    </location>
</feature>
<protein>
    <submittedName>
        <fullName evidence="2">Uncharacterized protein</fullName>
    </submittedName>
</protein>
<accession>A0A6A6PD26</accession>
<organism evidence="2 3">
    <name type="scientific">Lineolata rhizophorae</name>
    <dbReference type="NCBI Taxonomy" id="578093"/>
    <lineage>
        <taxon>Eukaryota</taxon>
        <taxon>Fungi</taxon>
        <taxon>Dikarya</taxon>
        <taxon>Ascomycota</taxon>
        <taxon>Pezizomycotina</taxon>
        <taxon>Dothideomycetes</taxon>
        <taxon>Dothideomycetes incertae sedis</taxon>
        <taxon>Lineolatales</taxon>
        <taxon>Lineolataceae</taxon>
        <taxon>Lineolata</taxon>
    </lineage>
</organism>
<evidence type="ECO:0000256" key="1">
    <source>
        <dbReference type="SAM" id="MobiDB-lite"/>
    </source>
</evidence>
<dbReference type="Proteomes" id="UP000799766">
    <property type="component" value="Unassembled WGS sequence"/>
</dbReference>
<keyword evidence="3" id="KW-1185">Reference proteome</keyword>
<reference evidence="2" key="1">
    <citation type="journal article" date="2020" name="Stud. Mycol.">
        <title>101 Dothideomycetes genomes: a test case for predicting lifestyles and emergence of pathogens.</title>
        <authorList>
            <person name="Haridas S."/>
            <person name="Albert R."/>
            <person name="Binder M."/>
            <person name="Bloem J."/>
            <person name="Labutti K."/>
            <person name="Salamov A."/>
            <person name="Andreopoulos B."/>
            <person name="Baker S."/>
            <person name="Barry K."/>
            <person name="Bills G."/>
            <person name="Bluhm B."/>
            <person name="Cannon C."/>
            <person name="Castanera R."/>
            <person name="Culley D."/>
            <person name="Daum C."/>
            <person name="Ezra D."/>
            <person name="Gonzalez J."/>
            <person name="Henrissat B."/>
            <person name="Kuo A."/>
            <person name="Liang C."/>
            <person name="Lipzen A."/>
            <person name="Lutzoni F."/>
            <person name="Magnuson J."/>
            <person name="Mondo S."/>
            <person name="Nolan M."/>
            <person name="Ohm R."/>
            <person name="Pangilinan J."/>
            <person name="Park H.-J."/>
            <person name="Ramirez L."/>
            <person name="Alfaro M."/>
            <person name="Sun H."/>
            <person name="Tritt A."/>
            <person name="Yoshinaga Y."/>
            <person name="Zwiers L.-H."/>
            <person name="Turgeon B."/>
            <person name="Goodwin S."/>
            <person name="Spatafora J."/>
            <person name="Crous P."/>
            <person name="Grigoriev I."/>
        </authorList>
    </citation>
    <scope>NUCLEOTIDE SEQUENCE</scope>
    <source>
        <strain evidence="2">ATCC 16933</strain>
    </source>
</reference>
<dbReference type="AlphaFoldDB" id="A0A6A6PD26"/>
<feature type="non-terminal residue" evidence="2">
    <location>
        <position position="1"/>
    </location>
</feature>
<dbReference type="EMBL" id="MU001671">
    <property type="protein sequence ID" value="KAF2461647.1"/>
    <property type="molecule type" value="Genomic_DNA"/>
</dbReference>
<gene>
    <name evidence="2" type="ORF">BDY21DRAFT_398391</name>
</gene>
<feature type="region of interest" description="Disordered" evidence="1">
    <location>
        <begin position="76"/>
        <end position="108"/>
    </location>
</feature>
<evidence type="ECO:0000313" key="3">
    <source>
        <dbReference type="Proteomes" id="UP000799766"/>
    </source>
</evidence>